<evidence type="ECO:0000256" key="1">
    <source>
        <dbReference type="ARBA" id="ARBA00022448"/>
    </source>
</evidence>
<dbReference type="InterPro" id="IPR050153">
    <property type="entry name" value="Metal_Ion_Import_ABC"/>
</dbReference>
<evidence type="ECO:0000313" key="5">
    <source>
        <dbReference type="EMBL" id="OGN20342.1"/>
    </source>
</evidence>
<evidence type="ECO:0000259" key="4">
    <source>
        <dbReference type="PROSITE" id="PS50893"/>
    </source>
</evidence>
<dbReference type="SUPFAM" id="SSF52540">
    <property type="entry name" value="P-loop containing nucleoside triphosphate hydrolases"/>
    <property type="match status" value="1"/>
</dbReference>
<sequence>MTEEILLQADKVSVSFGDLCALHEVAFSVNRSEALAIVGPNGSGKSVLLRSLLGLVPYTGKIDWQPKVRIGYVPQKLAIDSEFPVSVGDFMSFKTHTHTKIVTALESVGITGDHHHLKKHILNKPLGTLSGGQLQRVLIAWAIVDEPDILLFDEPTSGIDVGGEETIYNLLHKLQTKHHLAIILVSHDLNIVYKYANRVLCLNRDMICYGVPHEVLDPASLRQLYGGEAHFYQHEHKE</sequence>
<evidence type="ECO:0000256" key="2">
    <source>
        <dbReference type="ARBA" id="ARBA00022741"/>
    </source>
</evidence>
<dbReference type="PANTHER" id="PTHR42734">
    <property type="entry name" value="METAL TRANSPORT SYSTEM ATP-BINDING PROTEIN TM_0124-RELATED"/>
    <property type="match status" value="1"/>
</dbReference>
<dbReference type="InterPro" id="IPR003593">
    <property type="entry name" value="AAA+_ATPase"/>
</dbReference>
<name>A0A1F8G4R3_9BACT</name>
<dbReference type="STRING" id="1802689.A3F25_00825"/>
<dbReference type="InterPro" id="IPR003439">
    <property type="entry name" value="ABC_transporter-like_ATP-bd"/>
</dbReference>
<gene>
    <name evidence="5" type="ORF">A3F25_00825</name>
</gene>
<evidence type="ECO:0000256" key="3">
    <source>
        <dbReference type="ARBA" id="ARBA00022840"/>
    </source>
</evidence>
<dbReference type="Pfam" id="PF00005">
    <property type="entry name" value="ABC_tran"/>
    <property type="match status" value="1"/>
</dbReference>
<dbReference type="Gene3D" id="3.40.50.300">
    <property type="entry name" value="P-loop containing nucleotide triphosphate hydrolases"/>
    <property type="match status" value="1"/>
</dbReference>
<keyword evidence="1" id="KW-0813">Transport</keyword>
<dbReference type="AlphaFoldDB" id="A0A1F8G4R3"/>
<dbReference type="Proteomes" id="UP000177478">
    <property type="component" value="Unassembled WGS sequence"/>
</dbReference>
<keyword evidence="2" id="KW-0547">Nucleotide-binding</keyword>
<organism evidence="5 6">
    <name type="scientific">Candidatus Yanofskybacteria bacterium RIFCSPHIGHO2_12_FULL_45_19b</name>
    <dbReference type="NCBI Taxonomy" id="1802689"/>
    <lineage>
        <taxon>Bacteria</taxon>
        <taxon>Candidatus Yanofskyibacteriota</taxon>
    </lineage>
</organism>
<dbReference type="SMART" id="SM00382">
    <property type="entry name" value="AAA"/>
    <property type="match status" value="1"/>
</dbReference>
<proteinExistence type="predicted"/>
<dbReference type="GO" id="GO:0005524">
    <property type="term" value="F:ATP binding"/>
    <property type="evidence" value="ECO:0007669"/>
    <property type="project" value="UniProtKB-KW"/>
</dbReference>
<comment type="caution">
    <text evidence="5">The sequence shown here is derived from an EMBL/GenBank/DDBJ whole genome shotgun (WGS) entry which is preliminary data.</text>
</comment>
<feature type="domain" description="ABC transporter" evidence="4">
    <location>
        <begin position="7"/>
        <end position="229"/>
    </location>
</feature>
<dbReference type="PROSITE" id="PS50893">
    <property type="entry name" value="ABC_TRANSPORTER_2"/>
    <property type="match status" value="1"/>
</dbReference>
<dbReference type="InterPro" id="IPR027417">
    <property type="entry name" value="P-loop_NTPase"/>
</dbReference>
<reference evidence="5 6" key="1">
    <citation type="journal article" date="2016" name="Nat. Commun.">
        <title>Thousands of microbial genomes shed light on interconnected biogeochemical processes in an aquifer system.</title>
        <authorList>
            <person name="Anantharaman K."/>
            <person name="Brown C.T."/>
            <person name="Hug L.A."/>
            <person name="Sharon I."/>
            <person name="Castelle C.J."/>
            <person name="Probst A.J."/>
            <person name="Thomas B.C."/>
            <person name="Singh A."/>
            <person name="Wilkins M.J."/>
            <person name="Karaoz U."/>
            <person name="Brodie E.L."/>
            <person name="Williams K.H."/>
            <person name="Hubbard S.S."/>
            <person name="Banfield J.F."/>
        </authorList>
    </citation>
    <scope>NUCLEOTIDE SEQUENCE [LARGE SCALE GENOMIC DNA]</scope>
</reference>
<protein>
    <submittedName>
        <fullName evidence="5">ABC transporter ATP-binding protein</fullName>
    </submittedName>
</protein>
<evidence type="ECO:0000313" key="6">
    <source>
        <dbReference type="Proteomes" id="UP000177478"/>
    </source>
</evidence>
<accession>A0A1F8G4R3</accession>
<keyword evidence="3 5" id="KW-0067">ATP-binding</keyword>
<dbReference type="EMBL" id="MGKD01000005">
    <property type="protein sequence ID" value="OGN20342.1"/>
    <property type="molecule type" value="Genomic_DNA"/>
</dbReference>
<dbReference type="GO" id="GO:0016887">
    <property type="term" value="F:ATP hydrolysis activity"/>
    <property type="evidence" value="ECO:0007669"/>
    <property type="project" value="InterPro"/>
</dbReference>